<feature type="region of interest" description="Disordered" evidence="1">
    <location>
        <begin position="40"/>
        <end position="71"/>
    </location>
</feature>
<evidence type="ECO:0000313" key="3">
    <source>
        <dbReference type="Proteomes" id="UP001501074"/>
    </source>
</evidence>
<sequence>MFPDAYDDPTGRGEEVVRLLIASDVLSQLRCPVPLVAGGFTPMDRTDMPEAAVNEDGDLGPGEDDVGTSPTARKIKTKIFAETVASSMQR</sequence>
<evidence type="ECO:0000256" key="1">
    <source>
        <dbReference type="SAM" id="MobiDB-lite"/>
    </source>
</evidence>
<comment type="caution">
    <text evidence="2">The sequence shown here is derived from an EMBL/GenBank/DDBJ whole genome shotgun (WGS) entry which is preliminary data.</text>
</comment>
<dbReference type="Proteomes" id="UP001501074">
    <property type="component" value="Unassembled WGS sequence"/>
</dbReference>
<feature type="compositionally biased region" description="Acidic residues" evidence="1">
    <location>
        <begin position="53"/>
        <end position="66"/>
    </location>
</feature>
<name>A0ABP7A298_9ACTN</name>
<gene>
    <name evidence="2" type="ORF">GCM10022223_45620</name>
</gene>
<proteinExistence type="predicted"/>
<reference evidence="3" key="1">
    <citation type="journal article" date="2019" name="Int. J. Syst. Evol. Microbiol.">
        <title>The Global Catalogue of Microorganisms (GCM) 10K type strain sequencing project: providing services to taxonomists for standard genome sequencing and annotation.</title>
        <authorList>
            <consortium name="The Broad Institute Genomics Platform"/>
            <consortium name="The Broad Institute Genome Sequencing Center for Infectious Disease"/>
            <person name="Wu L."/>
            <person name="Ma J."/>
        </authorList>
    </citation>
    <scope>NUCLEOTIDE SEQUENCE [LARGE SCALE GENOMIC DNA]</scope>
    <source>
        <strain evidence="3">JCM 16902</strain>
    </source>
</reference>
<protein>
    <submittedName>
        <fullName evidence="2">Uncharacterized protein</fullName>
    </submittedName>
</protein>
<dbReference type="EMBL" id="BAAAZO010000009">
    <property type="protein sequence ID" value="GAA3623518.1"/>
    <property type="molecule type" value="Genomic_DNA"/>
</dbReference>
<organism evidence="2 3">
    <name type="scientific">Kineosporia mesophila</name>
    <dbReference type="NCBI Taxonomy" id="566012"/>
    <lineage>
        <taxon>Bacteria</taxon>
        <taxon>Bacillati</taxon>
        <taxon>Actinomycetota</taxon>
        <taxon>Actinomycetes</taxon>
        <taxon>Kineosporiales</taxon>
        <taxon>Kineosporiaceae</taxon>
        <taxon>Kineosporia</taxon>
    </lineage>
</organism>
<evidence type="ECO:0000313" key="2">
    <source>
        <dbReference type="EMBL" id="GAA3623518.1"/>
    </source>
</evidence>
<keyword evidence="3" id="KW-1185">Reference proteome</keyword>
<accession>A0ABP7A298</accession>